<keyword evidence="2" id="KW-1185">Reference proteome</keyword>
<evidence type="ECO:0000313" key="1">
    <source>
        <dbReference type="EMBL" id="GGB27010.1"/>
    </source>
</evidence>
<proteinExistence type="predicted"/>
<dbReference type="Proteomes" id="UP000623067">
    <property type="component" value="Unassembled WGS sequence"/>
</dbReference>
<dbReference type="AlphaFoldDB" id="A0A916T0Q9"/>
<accession>A0A916T0Q9</accession>
<dbReference type="EMBL" id="BMIH01000002">
    <property type="protein sequence ID" value="GGB27010.1"/>
    <property type="molecule type" value="Genomic_DNA"/>
</dbReference>
<protein>
    <submittedName>
        <fullName evidence="1">Uncharacterized protein</fullName>
    </submittedName>
</protein>
<sequence>MRWIGLMVGLALTAAAPVTSATYRWVEWRGDRPPLTIGEAGATATIRATPCDSRRFDCTPADAMTTPVVEVRAPGLPPTMLTGEATGRSMAHFVGIGRLAKDAPPSVILNSYSGGAHCCQHILVATPAAARIDVVDMGSWDGDTIAWPRDLSGDGIADFRISDNAFLYAFGCYACSYAPPRVLTIRQGRKVDISAEPGLRPLFAADLAQVRPLCLKGDRAACAAYVADAARLGRTAYAWREMLRHYARQDSWPLYTECRRRSADGSCPPDQTIRYATYPEALAAFLKRAGYIPDGARLPLR</sequence>
<evidence type="ECO:0000313" key="2">
    <source>
        <dbReference type="Proteomes" id="UP000623067"/>
    </source>
</evidence>
<name>A0A916T0Q9_9SPHN</name>
<comment type="caution">
    <text evidence="1">The sequence shown here is derived from an EMBL/GenBank/DDBJ whole genome shotgun (WGS) entry which is preliminary data.</text>
</comment>
<reference evidence="1" key="1">
    <citation type="journal article" date="2014" name="Int. J. Syst. Evol. Microbiol.">
        <title>Complete genome sequence of Corynebacterium casei LMG S-19264T (=DSM 44701T), isolated from a smear-ripened cheese.</title>
        <authorList>
            <consortium name="US DOE Joint Genome Institute (JGI-PGF)"/>
            <person name="Walter F."/>
            <person name="Albersmeier A."/>
            <person name="Kalinowski J."/>
            <person name="Ruckert C."/>
        </authorList>
    </citation>
    <scope>NUCLEOTIDE SEQUENCE</scope>
    <source>
        <strain evidence="1">CGMCC 1.15330</strain>
    </source>
</reference>
<organism evidence="1 2">
    <name type="scientific">Sphingomonas metalli</name>
    <dbReference type="NCBI Taxonomy" id="1779358"/>
    <lineage>
        <taxon>Bacteria</taxon>
        <taxon>Pseudomonadati</taxon>
        <taxon>Pseudomonadota</taxon>
        <taxon>Alphaproteobacteria</taxon>
        <taxon>Sphingomonadales</taxon>
        <taxon>Sphingomonadaceae</taxon>
        <taxon>Sphingomonas</taxon>
    </lineage>
</organism>
<dbReference type="RefSeq" id="WP_188658199.1">
    <property type="nucleotide sequence ID" value="NZ_BMIH01000002.1"/>
</dbReference>
<gene>
    <name evidence="1" type="ORF">GCM10011380_15770</name>
</gene>
<reference evidence="1" key="2">
    <citation type="submission" date="2020-09" db="EMBL/GenBank/DDBJ databases">
        <authorList>
            <person name="Sun Q."/>
            <person name="Zhou Y."/>
        </authorList>
    </citation>
    <scope>NUCLEOTIDE SEQUENCE</scope>
    <source>
        <strain evidence="1">CGMCC 1.15330</strain>
    </source>
</reference>